<evidence type="ECO:0000256" key="3">
    <source>
        <dbReference type="ARBA" id="ARBA00023014"/>
    </source>
</evidence>
<dbReference type="Proteomes" id="UP000324479">
    <property type="component" value="Unassembled WGS sequence"/>
</dbReference>
<gene>
    <name evidence="6" type="ORF">FYK55_23455</name>
</gene>
<dbReference type="PROSITE" id="PS00198">
    <property type="entry name" value="4FE4S_FER_1"/>
    <property type="match status" value="2"/>
</dbReference>
<reference evidence="6 7" key="1">
    <citation type="submission" date="2019-08" db="EMBL/GenBank/DDBJ databases">
        <authorList>
            <person name="Dhanesh K."/>
            <person name="Kumar G."/>
            <person name="Sasikala C."/>
            <person name="Venkata Ramana C."/>
        </authorList>
    </citation>
    <scope>NUCLEOTIDE SEQUENCE [LARGE SCALE GENOMIC DNA]</scope>
    <source>
        <strain evidence="6 7">JC645</strain>
    </source>
</reference>
<keyword evidence="1" id="KW-0479">Metal-binding</keyword>
<dbReference type="PROSITE" id="PS51379">
    <property type="entry name" value="4FE4S_FER_2"/>
    <property type="match status" value="2"/>
</dbReference>
<dbReference type="Pfam" id="PF12838">
    <property type="entry name" value="Fer4_7"/>
    <property type="match status" value="1"/>
</dbReference>
<evidence type="ECO:0000313" key="6">
    <source>
        <dbReference type="EMBL" id="KAA5539757.1"/>
    </source>
</evidence>
<organism evidence="6 7">
    <name type="scientific">Roseiconus nitratireducens</name>
    <dbReference type="NCBI Taxonomy" id="2605748"/>
    <lineage>
        <taxon>Bacteria</taxon>
        <taxon>Pseudomonadati</taxon>
        <taxon>Planctomycetota</taxon>
        <taxon>Planctomycetia</taxon>
        <taxon>Pirellulales</taxon>
        <taxon>Pirellulaceae</taxon>
        <taxon>Roseiconus</taxon>
    </lineage>
</organism>
<evidence type="ECO:0000259" key="5">
    <source>
        <dbReference type="PROSITE" id="PS51379"/>
    </source>
</evidence>
<protein>
    <submittedName>
        <fullName evidence="6">4Fe-4S dicluster domain-containing protein</fullName>
    </submittedName>
</protein>
<sequence>MRCQCCHRWRLQRKKGVDLKNSPASRPAAEQKEAWNSSSPRHILARAIRLVVIALSRRFRARPTSASRRDLLQARLWKLIPPSRYPPLVTRLPLSNREEPPRQKPLTIAGISIEPVPPTDLGSKPVARSVPVHRPPGAIDEFQFLAGCTRCGDCINACPYDAITKAPDRLGNIAGTPVIVADSSACRMCHDFPCIASCGPGVLIDSIAPIMGTARVTEHLCLAHHHTTCTVCSERCPVDDAIMVVDGKPTVNEDHCTGCGVCRYVCPAPENAILLMPAFRRPGLPHA</sequence>
<dbReference type="EMBL" id="VWOX01000017">
    <property type="protein sequence ID" value="KAA5539757.1"/>
    <property type="molecule type" value="Genomic_DNA"/>
</dbReference>
<feature type="domain" description="4Fe-4S ferredoxin-type" evidence="5">
    <location>
        <begin position="135"/>
        <end position="168"/>
    </location>
</feature>
<dbReference type="Gene3D" id="3.30.70.20">
    <property type="match status" value="2"/>
</dbReference>
<keyword evidence="3" id="KW-0411">Iron-sulfur</keyword>
<comment type="caution">
    <text evidence="6">The sequence shown here is derived from an EMBL/GenBank/DDBJ whole genome shotgun (WGS) entry which is preliminary data.</text>
</comment>
<evidence type="ECO:0000313" key="7">
    <source>
        <dbReference type="Proteomes" id="UP000324479"/>
    </source>
</evidence>
<dbReference type="InterPro" id="IPR017900">
    <property type="entry name" value="4Fe4S_Fe_S_CS"/>
</dbReference>
<feature type="domain" description="4Fe-4S ferredoxin-type" evidence="5">
    <location>
        <begin position="247"/>
        <end position="278"/>
    </location>
</feature>
<evidence type="ECO:0000256" key="2">
    <source>
        <dbReference type="ARBA" id="ARBA00023004"/>
    </source>
</evidence>
<evidence type="ECO:0000256" key="4">
    <source>
        <dbReference type="SAM" id="MobiDB-lite"/>
    </source>
</evidence>
<accession>A0A5M6CWZ8</accession>
<dbReference type="SUPFAM" id="SSF54862">
    <property type="entry name" value="4Fe-4S ferredoxins"/>
    <property type="match status" value="1"/>
</dbReference>
<dbReference type="GO" id="GO:0046872">
    <property type="term" value="F:metal ion binding"/>
    <property type="evidence" value="ECO:0007669"/>
    <property type="project" value="UniProtKB-KW"/>
</dbReference>
<dbReference type="CDD" id="cd16373">
    <property type="entry name" value="DMSOR_beta_like"/>
    <property type="match status" value="1"/>
</dbReference>
<dbReference type="Pfam" id="PF12797">
    <property type="entry name" value="Fer4_2"/>
    <property type="match status" value="1"/>
</dbReference>
<keyword evidence="7" id="KW-1185">Reference proteome</keyword>
<name>A0A5M6CWZ8_9BACT</name>
<proteinExistence type="predicted"/>
<keyword evidence="2" id="KW-0408">Iron</keyword>
<evidence type="ECO:0000256" key="1">
    <source>
        <dbReference type="ARBA" id="ARBA00022723"/>
    </source>
</evidence>
<dbReference type="GO" id="GO:0051536">
    <property type="term" value="F:iron-sulfur cluster binding"/>
    <property type="evidence" value="ECO:0007669"/>
    <property type="project" value="UniProtKB-KW"/>
</dbReference>
<dbReference type="InterPro" id="IPR017896">
    <property type="entry name" value="4Fe4S_Fe-S-bd"/>
</dbReference>
<feature type="region of interest" description="Disordered" evidence="4">
    <location>
        <begin position="17"/>
        <end position="36"/>
    </location>
</feature>
<dbReference type="AlphaFoldDB" id="A0A5M6CWZ8"/>